<dbReference type="AlphaFoldDB" id="A0A397HJY4"/>
<evidence type="ECO:0000313" key="2">
    <source>
        <dbReference type="EMBL" id="RHZ63339.1"/>
    </source>
</evidence>
<proteinExistence type="predicted"/>
<name>A0A397HJY4_9GLOM</name>
<feature type="coiled-coil region" evidence="1">
    <location>
        <begin position="18"/>
        <end position="45"/>
    </location>
</feature>
<protein>
    <submittedName>
        <fullName evidence="2">Uncharacterized protein</fullName>
    </submittedName>
</protein>
<organism evidence="2 3">
    <name type="scientific">Diversispora epigaea</name>
    <dbReference type="NCBI Taxonomy" id="1348612"/>
    <lineage>
        <taxon>Eukaryota</taxon>
        <taxon>Fungi</taxon>
        <taxon>Fungi incertae sedis</taxon>
        <taxon>Mucoromycota</taxon>
        <taxon>Glomeromycotina</taxon>
        <taxon>Glomeromycetes</taxon>
        <taxon>Diversisporales</taxon>
        <taxon>Diversisporaceae</taxon>
        <taxon>Diversispora</taxon>
    </lineage>
</organism>
<comment type="caution">
    <text evidence="2">The sequence shown here is derived from an EMBL/GenBank/DDBJ whole genome shotgun (WGS) entry which is preliminary data.</text>
</comment>
<keyword evidence="1" id="KW-0175">Coiled coil</keyword>
<keyword evidence="3" id="KW-1185">Reference proteome</keyword>
<reference evidence="2 3" key="1">
    <citation type="submission" date="2018-08" db="EMBL/GenBank/DDBJ databases">
        <title>Genome and evolution of the arbuscular mycorrhizal fungus Diversispora epigaea (formerly Glomus versiforme) and its bacterial endosymbionts.</title>
        <authorList>
            <person name="Sun X."/>
            <person name="Fei Z."/>
            <person name="Harrison M."/>
        </authorList>
    </citation>
    <scope>NUCLEOTIDE SEQUENCE [LARGE SCALE GENOMIC DNA]</scope>
    <source>
        <strain evidence="2 3">IT104</strain>
    </source>
</reference>
<dbReference type="Proteomes" id="UP000266861">
    <property type="component" value="Unassembled WGS sequence"/>
</dbReference>
<dbReference type="EMBL" id="PQFF01000302">
    <property type="protein sequence ID" value="RHZ63339.1"/>
    <property type="molecule type" value="Genomic_DNA"/>
</dbReference>
<accession>A0A397HJY4</accession>
<evidence type="ECO:0000313" key="3">
    <source>
        <dbReference type="Proteomes" id="UP000266861"/>
    </source>
</evidence>
<gene>
    <name evidence="2" type="ORF">Glove_330g120</name>
</gene>
<sequence>MRAFEIANKIIAGHREIEKCFREEIAMIEKRLQTAQNDHRDLLIRFMRVRGNFNLRGAIEWVRERKLCHYSTATNVQNKSSESTTPYASPSNKRLVQLMENTTFSENLLKICEINKMTGSRANMHCWVISSIIKVGTWIRQTRDCN</sequence>
<dbReference type="OrthoDB" id="3169942at2759"/>
<evidence type="ECO:0000256" key="1">
    <source>
        <dbReference type="SAM" id="Coils"/>
    </source>
</evidence>